<dbReference type="Pfam" id="PF10282">
    <property type="entry name" value="Lactonase"/>
    <property type="match status" value="1"/>
</dbReference>
<keyword evidence="5" id="KW-1185">Reference proteome</keyword>
<dbReference type="EMBL" id="BMPO01000003">
    <property type="protein sequence ID" value="GGJ89487.1"/>
    <property type="molecule type" value="Genomic_DNA"/>
</dbReference>
<dbReference type="AlphaFoldDB" id="A0A917PS17"/>
<dbReference type="PANTHER" id="PTHR30344:SF1">
    <property type="entry name" value="6-PHOSPHOGLUCONOLACTONASE"/>
    <property type="match status" value="1"/>
</dbReference>
<evidence type="ECO:0000256" key="1">
    <source>
        <dbReference type="ARBA" id="ARBA00005564"/>
    </source>
</evidence>
<dbReference type="InterPro" id="IPR019405">
    <property type="entry name" value="Lactonase_7-beta_prop"/>
</dbReference>
<proteinExistence type="inferred from homology"/>
<keyword evidence="3" id="KW-0732">Signal</keyword>
<dbReference type="RefSeq" id="WP_188982436.1">
    <property type="nucleotide sequence ID" value="NZ_BMPO01000003.1"/>
</dbReference>
<organism evidence="4 5">
    <name type="scientific">Pseudomonas matsuisoli</name>
    <dbReference type="NCBI Taxonomy" id="1515666"/>
    <lineage>
        <taxon>Bacteria</taxon>
        <taxon>Pseudomonadati</taxon>
        <taxon>Pseudomonadota</taxon>
        <taxon>Gammaproteobacteria</taxon>
        <taxon>Pseudomonadales</taxon>
        <taxon>Pseudomonadaceae</taxon>
        <taxon>Pseudomonas</taxon>
    </lineage>
</organism>
<dbReference type="PANTHER" id="PTHR30344">
    <property type="entry name" value="6-PHOSPHOGLUCONOLACTONASE-RELATED"/>
    <property type="match status" value="1"/>
</dbReference>
<dbReference type="InterPro" id="IPR050282">
    <property type="entry name" value="Cycloisomerase_2"/>
</dbReference>
<dbReference type="InterPro" id="IPR011048">
    <property type="entry name" value="Haem_d1_sf"/>
</dbReference>
<reference evidence="4" key="1">
    <citation type="journal article" date="2014" name="Int. J. Syst. Evol. Microbiol.">
        <title>Complete genome sequence of Corynebacterium casei LMG S-19264T (=DSM 44701T), isolated from a smear-ripened cheese.</title>
        <authorList>
            <consortium name="US DOE Joint Genome Institute (JGI-PGF)"/>
            <person name="Walter F."/>
            <person name="Albersmeier A."/>
            <person name="Kalinowski J."/>
            <person name="Ruckert C."/>
        </authorList>
    </citation>
    <scope>NUCLEOTIDE SEQUENCE</scope>
    <source>
        <strain evidence="4">JCM 30078</strain>
    </source>
</reference>
<dbReference type="InterPro" id="IPR015943">
    <property type="entry name" value="WD40/YVTN_repeat-like_dom_sf"/>
</dbReference>
<evidence type="ECO:0000256" key="2">
    <source>
        <dbReference type="ARBA" id="ARBA00022526"/>
    </source>
</evidence>
<feature type="signal peptide" evidence="3">
    <location>
        <begin position="1"/>
        <end position="21"/>
    </location>
</feature>
<comment type="similarity">
    <text evidence="1">Belongs to the cycloisomerase 2 family.</text>
</comment>
<keyword evidence="2" id="KW-0119">Carbohydrate metabolism</keyword>
<reference evidence="4" key="2">
    <citation type="submission" date="2020-09" db="EMBL/GenBank/DDBJ databases">
        <authorList>
            <person name="Sun Q."/>
            <person name="Ohkuma M."/>
        </authorList>
    </citation>
    <scope>NUCLEOTIDE SEQUENCE</scope>
    <source>
        <strain evidence="4">JCM 30078</strain>
    </source>
</reference>
<gene>
    <name evidence="4" type="ORF">GCM10009304_13860</name>
</gene>
<dbReference type="GO" id="GO:0006006">
    <property type="term" value="P:glucose metabolic process"/>
    <property type="evidence" value="ECO:0007669"/>
    <property type="project" value="UniProtKB-KW"/>
</dbReference>
<protein>
    <submittedName>
        <fullName evidence="4">6-phosphogluconolactonase</fullName>
    </submittedName>
</protein>
<sequence length="381" mass="40249">MPNVHVPSAAAAALFTLQAHAAHVYVSSPGDGDITQYRLDERTGALTRIERFHAGDSAGAMALSPDGSTLFAATRGDAGNAVAPFRIDAESGALAAMRTARLADRMSYLSLDRSGRHLMGASYGGGLVSVQPVQPDGQPLDTATTYDTGPNTHSVLNDPSGRFTYAAVLGADRIAQFRQDPHTGDFSAIDKGYIETPPGIGPRHLAFSPDGRFLYVAGELTGTVVGYTVDPDTGELTEITRAEGIPARLGLQPGVIRGAEPIPDDLAPKLIWVADIRVTPDGTLLYISERTTSAVSAFRIDPENGALRYLETYPVNETQPRNIAIAPSGQWLLVSGEKSAVIGSYRIAADGSIERVSEAPAGKGALWIETRPAPEQDQASD</sequence>
<evidence type="ECO:0000313" key="4">
    <source>
        <dbReference type="EMBL" id="GGJ89487.1"/>
    </source>
</evidence>
<comment type="caution">
    <text evidence="4">The sequence shown here is derived from an EMBL/GenBank/DDBJ whole genome shotgun (WGS) entry which is preliminary data.</text>
</comment>
<evidence type="ECO:0000256" key="3">
    <source>
        <dbReference type="SAM" id="SignalP"/>
    </source>
</evidence>
<name>A0A917PS17_9PSED</name>
<keyword evidence="2" id="KW-0313">Glucose metabolism</keyword>
<evidence type="ECO:0000313" key="5">
    <source>
        <dbReference type="Proteomes" id="UP000635983"/>
    </source>
</evidence>
<dbReference type="Gene3D" id="2.130.10.10">
    <property type="entry name" value="YVTN repeat-like/Quinoprotein amine dehydrogenase"/>
    <property type="match status" value="1"/>
</dbReference>
<accession>A0A917PS17</accession>
<dbReference type="SUPFAM" id="SSF51004">
    <property type="entry name" value="C-terminal (heme d1) domain of cytochrome cd1-nitrite reductase"/>
    <property type="match status" value="1"/>
</dbReference>
<dbReference type="Proteomes" id="UP000635983">
    <property type="component" value="Unassembled WGS sequence"/>
</dbReference>
<feature type="chain" id="PRO_5036995582" evidence="3">
    <location>
        <begin position="22"/>
        <end position="381"/>
    </location>
</feature>
<dbReference type="GO" id="GO:0017057">
    <property type="term" value="F:6-phosphogluconolactonase activity"/>
    <property type="evidence" value="ECO:0007669"/>
    <property type="project" value="TreeGrafter"/>
</dbReference>
<dbReference type="GO" id="GO:0005829">
    <property type="term" value="C:cytosol"/>
    <property type="evidence" value="ECO:0007669"/>
    <property type="project" value="TreeGrafter"/>
</dbReference>